<dbReference type="STRING" id="1658174.A0A1J9Q8E8"/>
<comment type="caution">
    <text evidence="2">The sequence shown here is derived from an EMBL/GenBank/DDBJ whole genome shotgun (WGS) entry which is preliminary data.</text>
</comment>
<dbReference type="Proteomes" id="UP000242791">
    <property type="component" value="Unassembled WGS sequence"/>
</dbReference>
<evidence type="ECO:0000313" key="2">
    <source>
        <dbReference type="EMBL" id="OJD24354.1"/>
    </source>
</evidence>
<gene>
    <name evidence="2" type="ORF">ACJ73_04289</name>
</gene>
<dbReference type="AlphaFoldDB" id="A0A1J9Q8E8"/>
<dbReference type="EMBL" id="LGTZ01000580">
    <property type="protein sequence ID" value="OJD24354.1"/>
    <property type="molecule type" value="Genomic_DNA"/>
</dbReference>
<sequence length="421" mass="47663">MGPRMKQCSLFKDMVDPKRYSQHMKHRCRKRFEAITCEICNRMVPQDHDCAKGARQRCPICGELKDATHMKRHIANCTRKRSRTIPGAPSLTLEDNNRQSELFSLVKETSALQNERKFPKCILDNLLLLADRKELLRRHYPQAASSELAGIPLDASDLSAKSSLMNISLPERFRHLRPCQALRNQLRIAYDNGLDLQVNFAPAGSFVDIHIDQGRHGLSQSIGYSKRIWLLYPPTEENLKVFVQYSGESGRLTKISGQLTGDCIAHVDSSWVVYLPPGWLHATFTTRPGNLVGINFESLESLEIMALNVAIQLPYLYRIPQEVLEDFGEYSKAVLFFLDDEYEPQIITTVLKSWVLFSNSLSKAALQHTDFQSAVLALLDGLDKGLSQKEACCCDMTFKNIFSHVNHKHWVSAEEAATPAV</sequence>
<dbReference type="SUPFAM" id="SSF51197">
    <property type="entry name" value="Clavaminate synthase-like"/>
    <property type="match status" value="1"/>
</dbReference>
<organism evidence="2 3">
    <name type="scientific">Blastomyces percursus</name>
    <dbReference type="NCBI Taxonomy" id="1658174"/>
    <lineage>
        <taxon>Eukaryota</taxon>
        <taxon>Fungi</taxon>
        <taxon>Dikarya</taxon>
        <taxon>Ascomycota</taxon>
        <taxon>Pezizomycotina</taxon>
        <taxon>Eurotiomycetes</taxon>
        <taxon>Eurotiomycetidae</taxon>
        <taxon>Onygenales</taxon>
        <taxon>Ajellomycetaceae</taxon>
        <taxon>Blastomyces</taxon>
    </lineage>
</organism>
<dbReference type="VEuPathDB" id="FungiDB:ACJ73_04289"/>
<name>A0A1J9Q8E8_9EURO</name>
<dbReference type="PROSITE" id="PS51184">
    <property type="entry name" value="JMJC"/>
    <property type="match status" value="1"/>
</dbReference>
<accession>A0A1J9Q8E8</accession>
<reference evidence="2 3" key="1">
    <citation type="submission" date="2015-08" db="EMBL/GenBank/DDBJ databases">
        <title>Emmonsia species relationships and genome sequence.</title>
        <authorList>
            <person name="Cuomo C.A."/>
            <person name="Schwartz I.S."/>
            <person name="Kenyon C."/>
            <person name="De Hoog G.S."/>
            <person name="Govender N.P."/>
            <person name="Botha A."/>
            <person name="Moreno L."/>
            <person name="De Vries M."/>
            <person name="Munoz J.F."/>
            <person name="Stielow J.B."/>
        </authorList>
    </citation>
    <scope>NUCLEOTIDE SEQUENCE [LARGE SCALE GENOMIC DNA]</scope>
    <source>
        <strain evidence="2 3">EI222</strain>
    </source>
</reference>
<protein>
    <recommendedName>
        <fullName evidence="1">JmjC domain-containing protein</fullName>
    </recommendedName>
</protein>
<keyword evidence="3" id="KW-1185">Reference proteome</keyword>
<feature type="domain" description="JmjC" evidence="1">
    <location>
        <begin position="158"/>
        <end position="313"/>
    </location>
</feature>
<proteinExistence type="predicted"/>
<evidence type="ECO:0000259" key="1">
    <source>
        <dbReference type="PROSITE" id="PS51184"/>
    </source>
</evidence>
<evidence type="ECO:0000313" key="3">
    <source>
        <dbReference type="Proteomes" id="UP000242791"/>
    </source>
</evidence>
<dbReference type="Gene3D" id="2.60.120.650">
    <property type="entry name" value="Cupin"/>
    <property type="match status" value="1"/>
</dbReference>
<dbReference type="InterPro" id="IPR003347">
    <property type="entry name" value="JmjC_dom"/>
</dbReference>
<dbReference type="OrthoDB" id="4196125at2759"/>